<keyword evidence="3" id="KW-0238">DNA-binding</keyword>
<evidence type="ECO:0000313" key="7">
    <source>
        <dbReference type="Proteomes" id="UP000095546"/>
    </source>
</evidence>
<organism evidence="6 7">
    <name type="scientific">Mitsuokella jalaludinii</name>
    <dbReference type="NCBI Taxonomy" id="187979"/>
    <lineage>
        <taxon>Bacteria</taxon>
        <taxon>Bacillati</taxon>
        <taxon>Bacillota</taxon>
        <taxon>Negativicutes</taxon>
        <taxon>Selenomonadales</taxon>
        <taxon>Selenomonadaceae</taxon>
        <taxon>Mitsuokella</taxon>
    </lineage>
</organism>
<dbReference type="InterPro" id="IPR036388">
    <property type="entry name" value="WH-like_DNA-bd_sf"/>
</dbReference>
<name>A0A174BLK8_9FIRM</name>
<dbReference type="SUPFAM" id="SSF53850">
    <property type="entry name" value="Periplasmic binding protein-like II"/>
    <property type="match status" value="1"/>
</dbReference>
<dbReference type="GeneID" id="83710424"/>
<reference evidence="6 7" key="1">
    <citation type="submission" date="2015-09" db="EMBL/GenBank/DDBJ databases">
        <authorList>
            <consortium name="Pathogen Informatics"/>
        </authorList>
    </citation>
    <scope>NUCLEOTIDE SEQUENCE [LARGE SCALE GENOMIC DNA]</scope>
    <source>
        <strain evidence="6 7">2789STDY5608828</strain>
    </source>
</reference>
<dbReference type="OrthoDB" id="9803735at2"/>
<evidence type="ECO:0000256" key="4">
    <source>
        <dbReference type="ARBA" id="ARBA00023163"/>
    </source>
</evidence>
<dbReference type="InterPro" id="IPR000847">
    <property type="entry name" value="LysR_HTH_N"/>
</dbReference>
<keyword evidence="4" id="KW-0804">Transcription</keyword>
<dbReference type="EMBL" id="CYYU01000020">
    <property type="protein sequence ID" value="CUO01634.1"/>
    <property type="molecule type" value="Genomic_DNA"/>
</dbReference>
<dbReference type="eggNOG" id="COG0583">
    <property type="taxonomic scope" value="Bacteria"/>
</dbReference>
<dbReference type="Gene3D" id="3.40.190.290">
    <property type="match status" value="1"/>
</dbReference>
<keyword evidence="2" id="KW-0805">Transcription regulation</keyword>
<evidence type="ECO:0000256" key="1">
    <source>
        <dbReference type="ARBA" id="ARBA00009437"/>
    </source>
</evidence>
<proteinExistence type="inferred from homology"/>
<evidence type="ECO:0000259" key="5">
    <source>
        <dbReference type="PROSITE" id="PS50931"/>
    </source>
</evidence>
<dbReference type="Gene3D" id="1.10.10.10">
    <property type="entry name" value="Winged helix-like DNA-binding domain superfamily/Winged helix DNA-binding domain"/>
    <property type="match status" value="1"/>
</dbReference>
<dbReference type="InterPro" id="IPR036390">
    <property type="entry name" value="WH_DNA-bd_sf"/>
</dbReference>
<dbReference type="Proteomes" id="UP000095546">
    <property type="component" value="Unassembled WGS sequence"/>
</dbReference>
<evidence type="ECO:0000256" key="3">
    <source>
        <dbReference type="ARBA" id="ARBA00023125"/>
    </source>
</evidence>
<dbReference type="PANTHER" id="PTHR30419">
    <property type="entry name" value="HTH-TYPE TRANSCRIPTIONAL REGULATOR YBHD"/>
    <property type="match status" value="1"/>
</dbReference>
<dbReference type="STRING" id="187979.ERS852385_01929"/>
<dbReference type="PRINTS" id="PR00039">
    <property type="entry name" value="HTHLYSR"/>
</dbReference>
<gene>
    <name evidence="6" type="primary">cynR_6</name>
    <name evidence="6" type="ORF">ERS852385_01929</name>
</gene>
<dbReference type="InterPro" id="IPR005119">
    <property type="entry name" value="LysR_subst-bd"/>
</dbReference>
<evidence type="ECO:0000256" key="2">
    <source>
        <dbReference type="ARBA" id="ARBA00023015"/>
    </source>
</evidence>
<dbReference type="GO" id="GO:0003677">
    <property type="term" value="F:DNA binding"/>
    <property type="evidence" value="ECO:0007669"/>
    <property type="project" value="UniProtKB-KW"/>
</dbReference>
<dbReference type="GO" id="GO:0005829">
    <property type="term" value="C:cytosol"/>
    <property type="evidence" value="ECO:0007669"/>
    <property type="project" value="TreeGrafter"/>
</dbReference>
<keyword evidence="7" id="KW-1185">Reference proteome</keyword>
<comment type="similarity">
    <text evidence="1">Belongs to the LysR transcriptional regulatory family.</text>
</comment>
<accession>A0A174BLK8</accession>
<dbReference type="AlphaFoldDB" id="A0A174BLK8"/>
<dbReference type="Pfam" id="PF00126">
    <property type="entry name" value="HTH_1"/>
    <property type="match status" value="1"/>
</dbReference>
<protein>
    <submittedName>
        <fullName evidence="6">Cyn operon transcriptional activator</fullName>
    </submittedName>
</protein>
<evidence type="ECO:0000313" key="6">
    <source>
        <dbReference type="EMBL" id="CUO01634.1"/>
    </source>
</evidence>
<dbReference type="CDD" id="cd05466">
    <property type="entry name" value="PBP2_LTTR_substrate"/>
    <property type="match status" value="1"/>
</dbReference>
<dbReference type="PROSITE" id="PS50931">
    <property type="entry name" value="HTH_LYSR"/>
    <property type="match status" value="1"/>
</dbReference>
<dbReference type="RefSeq" id="WP_055162573.1">
    <property type="nucleotide sequence ID" value="NZ_CABIWZ010000020.1"/>
</dbReference>
<dbReference type="GO" id="GO:0003700">
    <property type="term" value="F:DNA-binding transcription factor activity"/>
    <property type="evidence" value="ECO:0007669"/>
    <property type="project" value="InterPro"/>
</dbReference>
<dbReference type="SUPFAM" id="SSF46785">
    <property type="entry name" value="Winged helix' DNA-binding domain"/>
    <property type="match status" value="1"/>
</dbReference>
<feature type="domain" description="HTH lysR-type" evidence="5">
    <location>
        <begin position="1"/>
        <end position="58"/>
    </location>
</feature>
<dbReference type="PANTHER" id="PTHR30419:SF8">
    <property type="entry name" value="NITROGEN ASSIMILATION TRANSCRIPTIONAL ACTIVATOR-RELATED"/>
    <property type="match status" value="1"/>
</dbReference>
<dbReference type="InterPro" id="IPR050950">
    <property type="entry name" value="HTH-type_LysR_regulators"/>
</dbReference>
<dbReference type="Pfam" id="PF03466">
    <property type="entry name" value="LysR_substrate"/>
    <property type="match status" value="1"/>
</dbReference>
<sequence length="310" mass="35079">MEIRHFHYIRTIYEMGSISRAAEKLYISQPSLSQLLKSVEKKVGAPLFDRSLKPLRPTTIGQKYLETAQQIMELDTEFRRYVEDELGCAQGNLVVGSSPFRSTYFLAAFLPKFQAEYPGIRLQLAEHTSKRLEESVLSGDVDLIIATQPVDEDAFSFAELYSEEMVLVLPANHELSKKYHLPQDCHGTLPLLPIGLLKDTPFIQMHSEQKLHQQLLSLCAEAGFVPQIYLQTRSMETALTLASAGLGATLLPMTLLRAFQPETRPCYAALPTRPRRHALVAWRKKAYLSHAARAFIDLLVNYCRDKGDRV</sequence>